<gene>
    <name evidence="1" type="ORF">BN9_028740</name>
</gene>
<dbReference type="OrthoDB" id="19679at2759"/>
<proteinExistence type="predicted"/>
<name>A0A024G5E6_9STRA</name>
<dbReference type="SUPFAM" id="SSF51905">
    <property type="entry name" value="FAD/NAD(P)-binding domain"/>
    <property type="match status" value="1"/>
</dbReference>
<dbReference type="Proteomes" id="UP000053237">
    <property type="component" value="Unassembled WGS sequence"/>
</dbReference>
<sequence>MVIIKRKEEIETTKNGIYKLVVIGGGPAGIGLFVRAARIGLLSRLLNPTVFGTSEDLELSQGLNKNQLGVAVVHDGDEGSFGAGNLGAFKINSNTFAKSFVSSILDTRSDLCPPETIEGTFLQNIVSHAATKKLQKVGMAPCLLENLGCFLNVVGSELSKEIAKPVYRDASHCLFDSRTSQFHLLKDTKGRNYVRVDVVSQITNTTISIFAENIVLAVGGKQVRPKLPHPNLDQKLFLSDFCLREEGMETLRQHLLRAKSSSVCIVGGSHSAFSVAWLLLHRLTKKTQPFAVQKLLSASKNADSVRALNHTSEILAIHNSNYPADDKNGTDFTSQIEFGRKDITILHRSAIKCFYMTRKEAEANCADATFVDRCGSVNTFTGLREDSKRLYKDIVNKKERRVRLFQVQEKGNQSLSLKAYESAAAIIWCCGYATNLIPAFNINHEFIQFALEHGVVKLNSKAQVLIHSESLIRKATVKNKCTPTYQELPNVFGIGIGFHLRASVDESGGETRADGVTVYHRRGATLILATLFGHSVFGGENKSYDEMVENNDKIRKEGAFSVLEATAKRTFLEQIASRNLTPRLRDSSIEKQITQRSSVSDHHAVKPRDAITKYWRSNALLHSAPGGSRLLNVHSKPQDSQALVLDRRVNIRLQQLSQRHQT</sequence>
<keyword evidence="2" id="KW-1185">Reference proteome</keyword>
<organism evidence="1 2">
    <name type="scientific">Albugo candida</name>
    <dbReference type="NCBI Taxonomy" id="65357"/>
    <lineage>
        <taxon>Eukaryota</taxon>
        <taxon>Sar</taxon>
        <taxon>Stramenopiles</taxon>
        <taxon>Oomycota</taxon>
        <taxon>Peronosporomycetes</taxon>
        <taxon>Albuginales</taxon>
        <taxon>Albuginaceae</taxon>
        <taxon>Albugo</taxon>
    </lineage>
</organism>
<evidence type="ECO:0000313" key="2">
    <source>
        <dbReference type="Proteomes" id="UP000053237"/>
    </source>
</evidence>
<dbReference type="InterPro" id="IPR036188">
    <property type="entry name" value="FAD/NAD-bd_sf"/>
</dbReference>
<dbReference type="Gene3D" id="3.50.50.60">
    <property type="entry name" value="FAD/NAD(P)-binding domain"/>
    <property type="match status" value="1"/>
</dbReference>
<evidence type="ECO:0000313" key="1">
    <source>
        <dbReference type="EMBL" id="CCI42090.1"/>
    </source>
</evidence>
<dbReference type="InParanoid" id="A0A024G5E6"/>
<dbReference type="AlphaFoldDB" id="A0A024G5E6"/>
<accession>A0A024G5E6</accession>
<reference evidence="1 2" key="1">
    <citation type="submission" date="2012-05" db="EMBL/GenBank/DDBJ databases">
        <title>Recombination and specialization in a pathogen metapopulation.</title>
        <authorList>
            <person name="Gardiner A."/>
            <person name="Kemen E."/>
            <person name="Schultz-Larsen T."/>
            <person name="MacLean D."/>
            <person name="Van Oosterhout C."/>
            <person name="Jones J.D.G."/>
        </authorList>
    </citation>
    <scope>NUCLEOTIDE SEQUENCE [LARGE SCALE GENOMIC DNA]</scope>
    <source>
        <strain evidence="1 2">Ac Nc2</strain>
    </source>
</reference>
<protein>
    <submittedName>
        <fullName evidence="1">Uncharacterized protein</fullName>
    </submittedName>
</protein>
<comment type="caution">
    <text evidence="1">The sequence shown here is derived from an EMBL/GenBank/DDBJ whole genome shotgun (WGS) entry which is preliminary data.</text>
</comment>
<dbReference type="EMBL" id="CAIX01000029">
    <property type="protein sequence ID" value="CCI42090.1"/>
    <property type="molecule type" value="Genomic_DNA"/>
</dbReference>